<proteinExistence type="predicted"/>
<gene>
    <name evidence="2" type="ORF">IF1G_09789</name>
</gene>
<dbReference type="GO" id="GO:0005524">
    <property type="term" value="F:ATP binding"/>
    <property type="evidence" value="ECO:0007669"/>
    <property type="project" value="InterPro"/>
</dbReference>
<dbReference type="AlphaFoldDB" id="A0A545VP42"/>
<keyword evidence="2" id="KW-0418">Kinase</keyword>
<dbReference type="Pfam" id="PF00069">
    <property type="entry name" value="Pkinase"/>
    <property type="match status" value="1"/>
</dbReference>
<feature type="domain" description="Protein kinase" evidence="1">
    <location>
        <begin position="14"/>
        <end position="302"/>
    </location>
</feature>
<sequence length="302" mass="34535">MPDRLDQVLPYSLFNKCKFISVGATGWVFEVSPGIALKYLCTDRQNEFRHEMSIYELIEKSSPPPHFIQSFLRLPYAHFMQRLPTSLDHRLRDNRRQDPKTLKCYEVLRLEPTDKIGRWAVELSHALAWLETLGLVQGDLRPSNLLLDSDDHLKLVDFDGCAKIGDRDPGLPPPWSSPRHFYYGAETEQFAFGSILYNITRGIEPYEELGPETITLFRNREFPELSDSQLDVLTFRCWMTEFTTLADLATYCATLEGAGSAVTANVPNDDEYTKKMKKTCEELLCTKLSDLGDELPEDVKGV</sequence>
<dbReference type="PROSITE" id="PS50011">
    <property type="entry name" value="PROTEIN_KINASE_DOM"/>
    <property type="match status" value="1"/>
</dbReference>
<keyword evidence="2" id="KW-0808">Transferase</keyword>
<dbReference type="GO" id="GO:0004674">
    <property type="term" value="F:protein serine/threonine kinase activity"/>
    <property type="evidence" value="ECO:0007669"/>
    <property type="project" value="TreeGrafter"/>
</dbReference>
<evidence type="ECO:0000313" key="3">
    <source>
        <dbReference type="Proteomes" id="UP000315783"/>
    </source>
</evidence>
<comment type="caution">
    <text evidence="2">The sequence shown here is derived from an EMBL/GenBank/DDBJ whole genome shotgun (WGS) entry which is preliminary data.</text>
</comment>
<accession>A0A545VP42</accession>
<keyword evidence="3" id="KW-1185">Reference proteome</keyword>
<dbReference type="SUPFAM" id="SSF56112">
    <property type="entry name" value="Protein kinase-like (PK-like)"/>
    <property type="match status" value="1"/>
</dbReference>
<dbReference type="STRING" id="43265.A0A545VP42"/>
<name>A0A545VP42_9HYPO</name>
<dbReference type="Gene3D" id="1.10.510.10">
    <property type="entry name" value="Transferase(Phosphotransferase) domain 1"/>
    <property type="match status" value="1"/>
</dbReference>
<reference evidence="2 3" key="1">
    <citation type="journal article" date="2019" name="Appl. Microbiol. Biotechnol.">
        <title>Genome sequence of Isaria javanica and comparative genome analysis insights into family S53 peptidase evolution in fungal entomopathogens.</title>
        <authorList>
            <person name="Lin R."/>
            <person name="Zhang X."/>
            <person name="Xin B."/>
            <person name="Zou M."/>
            <person name="Gao Y."/>
            <person name="Qin F."/>
            <person name="Hu Q."/>
            <person name="Xie B."/>
            <person name="Cheng X."/>
        </authorList>
    </citation>
    <scope>NUCLEOTIDE SEQUENCE [LARGE SCALE GENOMIC DNA]</scope>
    <source>
        <strain evidence="2 3">IJ1G</strain>
    </source>
</reference>
<dbReference type="InterPro" id="IPR000719">
    <property type="entry name" value="Prot_kinase_dom"/>
</dbReference>
<evidence type="ECO:0000259" key="1">
    <source>
        <dbReference type="PROSITE" id="PS50011"/>
    </source>
</evidence>
<evidence type="ECO:0000313" key="2">
    <source>
        <dbReference type="EMBL" id="TQV91723.1"/>
    </source>
</evidence>
<dbReference type="InterPro" id="IPR011009">
    <property type="entry name" value="Kinase-like_dom_sf"/>
</dbReference>
<dbReference type="PANTHER" id="PTHR44329">
    <property type="entry name" value="SERINE/THREONINE-PROTEIN KINASE TNNI3K-RELATED"/>
    <property type="match status" value="1"/>
</dbReference>
<dbReference type="Proteomes" id="UP000315783">
    <property type="component" value="Unassembled WGS sequence"/>
</dbReference>
<dbReference type="InterPro" id="IPR051681">
    <property type="entry name" value="Ser/Thr_Kinases-Pseudokinases"/>
</dbReference>
<dbReference type="SMART" id="SM00220">
    <property type="entry name" value="S_TKc"/>
    <property type="match status" value="1"/>
</dbReference>
<dbReference type="OrthoDB" id="4062651at2759"/>
<organism evidence="2 3">
    <name type="scientific">Cordyceps javanica</name>
    <dbReference type="NCBI Taxonomy" id="43265"/>
    <lineage>
        <taxon>Eukaryota</taxon>
        <taxon>Fungi</taxon>
        <taxon>Dikarya</taxon>
        <taxon>Ascomycota</taxon>
        <taxon>Pezizomycotina</taxon>
        <taxon>Sordariomycetes</taxon>
        <taxon>Hypocreomycetidae</taxon>
        <taxon>Hypocreales</taxon>
        <taxon>Cordycipitaceae</taxon>
        <taxon>Cordyceps</taxon>
    </lineage>
</organism>
<protein>
    <submittedName>
        <fullName evidence="2">Protein kinase domain-containing protein</fullName>
    </submittedName>
</protein>
<dbReference type="EMBL" id="SPUK01000018">
    <property type="protein sequence ID" value="TQV91723.1"/>
    <property type="molecule type" value="Genomic_DNA"/>
</dbReference>